<dbReference type="Proteomes" id="UP000800092">
    <property type="component" value="Unassembled WGS sequence"/>
</dbReference>
<evidence type="ECO:0000259" key="4">
    <source>
        <dbReference type="Pfam" id="PF09732"/>
    </source>
</evidence>
<evidence type="ECO:0000256" key="1">
    <source>
        <dbReference type="ARBA" id="ARBA00006895"/>
    </source>
</evidence>
<dbReference type="OrthoDB" id="265955at2759"/>
<gene>
    <name evidence="6" type="ORF">EV356DRAFT_521776</name>
</gene>
<dbReference type="Pfam" id="PF09732">
    <property type="entry name" value="CactinC_cactus"/>
    <property type="match status" value="1"/>
</dbReference>
<feature type="region of interest" description="Disordered" evidence="3">
    <location>
        <begin position="245"/>
        <end position="264"/>
    </location>
</feature>
<feature type="compositionally biased region" description="Polar residues" evidence="3">
    <location>
        <begin position="310"/>
        <end position="322"/>
    </location>
</feature>
<organism evidence="6 7">
    <name type="scientific">Viridothelium virens</name>
    <name type="common">Speckled blister lichen</name>
    <name type="synonym">Trypethelium virens</name>
    <dbReference type="NCBI Taxonomy" id="1048519"/>
    <lineage>
        <taxon>Eukaryota</taxon>
        <taxon>Fungi</taxon>
        <taxon>Dikarya</taxon>
        <taxon>Ascomycota</taxon>
        <taxon>Pezizomycotina</taxon>
        <taxon>Dothideomycetes</taxon>
        <taxon>Dothideomycetes incertae sedis</taxon>
        <taxon>Trypetheliales</taxon>
        <taxon>Trypetheliaceae</taxon>
        <taxon>Viridothelium</taxon>
    </lineage>
</organism>
<sequence length="536" mass="62037">MPDRRPMQTASTVPRKRTAMEAAEEAYVADEDRFVLRQAKRKAEIRVREGRARAIDWLAINLRFADPSRNPLDEDIADDELDVMDPEIVLDGLSNVEARELNGEIETFLTLETDRSNWDYWHTMKLILNDRCELSGPAASVTRASNPVASDIDKMLRPKSFDELQALENQVRKRLQAHDAGDMDYWKQLLQSLLLWKAKAHFQAVNRSVMQGRLKTFGIEQYREATATQEELRNTIPWPANAMQVQDGSSDMVPSSNQSLDPEPLLKIRSEDRMLESVGELEFLDNLQDERRKLEKSGYQPKRPRHPTKIDSSNTESPTSPSRRAMMTKRESGQDGPMTVLRPYKTKRLDGNNATLSGSADLIQHADMLYQRELERGLADNEEMFSTEEDVSTSSQPEWASKYRPRKPKSLNRVQMGYEWNKYNQTHYDNENPPPKVVQGYKFNVFYPDLVDKSKAPTYRIEREAGRKKGEYRAERGADDYCTIRFVAGAPYADIAFRIVDRQWDYSARKDHGFRSAFENGVLQLHFQFKKLYYRK</sequence>
<dbReference type="EMBL" id="ML991781">
    <property type="protein sequence ID" value="KAF2237247.1"/>
    <property type="molecule type" value="Genomic_DNA"/>
</dbReference>
<feature type="domain" description="Splicing factor cactin central" evidence="5">
    <location>
        <begin position="20"/>
        <end position="204"/>
    </location>
</feature>
<dbReference type="PANTHER" id="PTHR21737">
    <property type="entry name" value="POLYGLUTAMINE BINDING PROTEIN 1/MARVEL MEMBRANE-ASSOCIATING DOMAIN CONTAINING 3"/>
    <property type="match status" value="1"/>
</dbReference>
<evidence type="ECO:0000259" key="5">
    <source>
        <dbReference type="Pfam" id="PF10312"/>
    </source>
</evidence>
<reference evidence="6" key="1">
    <citation type="journal article" date="2020" name="Stud. Mycol.">
        <title>101 Dothideomycetes genomes: a test case for predicting lifestyles and emergence of pathogens.</title>
        <authorList>
            <person name="Haridas S."/>
            <person name="Albert R."/>
            <person name="Binder M."/>
            <person name="Bloem J."/>
            <person name="Labutti K."/>
            <person name="Salamov A."/>
            <person name="Andreopoulos B."/>
            <person name="Baker S."/>
            <person name="Barry K."/>
            <person name="Bills G."/>
            <person name="Bluhm B."/>
            <person name="Cannon C."/>
            <person name="Castanera R."/>
            <person name="Culley D."/>
            <person name="Daum C."/>
            <person name="Ezra D."/>
            <person name="Gonzalez J."/>
            <person name="Henrissat B."/>
            <person name="Kuo A."/>
            <person name="Liang C."/>
            <person name="Lipzen A."/>
            <person name="Lutzoni F."/>
            <person name="Magnuson J."/>
            <person name="Mondo S."/>
            <person name="Nolan M."/>
            <person name="Ohm R."/>
            <person name="Pangilinan J."/>
            <person name="Park H.-J."/>
            <person name="Ramirez L."/>
            <person name="Alfaro M."/>
            <person name="Sun H."/>
            <person name="Tritt A."/>
            <person name="Yoshinaga Y."/>
            <person name="Zwiers L.-H."/>
            <person name="Turgeon B."/>
            <person name="Goodwin S."/>
            <person name="Spatafora J."/>
            <person name="Crous P."/>
            <person name="Grigoriev I."/>
        </authorList>
    </citation>
    <scope>NUCLEOTIDE SEQUENCE</scope>
    <source>
        <strain evidence="6">Tuck. ex Michener</strain>
    </source>
</reference>
<evidence type="ECO:0000313" key="7">
    <source>
        <dbReference type="Proteomes" id="UP000800092"/>
    </source>
</evidence>
<feature type="region of interest" description="Disordered" evidence="3">
    <location>
        <begin position="294"/>
        <end position="340"/>
    </location>
</feature>
<dbReference type="GO" id="GO:0045292">
    <property type="term" value="P:mRNA cis splicing, via spliceosome"/>
    <property type="evidence" value="ECO:0007669"/>
    <property type="project" value="TreeGrafter"/>
</dbReference>
<dbReference type="InterPro" id="IPR019134">
    <property type="entry name" value="Cactin_C"/>
</dbReference>
<dbReference type="GO" id="GO:0005737">
    <property type="term" value="C:cytoplasm"/>
    <property type="evidence" value="ECO:0007669"/>
    <property type="project" value="TreeGrafter"/>
</dbReference>
<dbReference type="GO" id="GO:0005681">
    <property type="term" value="C:spliceosomal complex"/>
    <property type="evidence" value="ECO:0007669"/>
    <property type="project" value="TreeGrafter"/>
</dbReference>
<evidence type="ECO:0000313" key="6">
    <source>
        <dbReference type="EMBL" id="KAF2237247.1"/>
    </source>
</evidence>
<dbReference type="PANTHER" id="PTHR21737:SF4">
    <property type="entry name" value="SPLICING FACTOR CACTIN"/>
    <property type="match status" value="1"/>
</dbReference>
<accession>A0A6A6HGS5</accession>
<protein>
    <recommendedName>
        <fullName evidence="2">Splicing factor Cactin</fullName>
    </recommendedName>
</protein>
<dbReference type="AlphaFoldDB" id="A0A6A6HGS5"/>
<feature type="compositionally biased region" description="Polar residues" evidence="3">
    <location>
        <begin position="245"/>
        <end position="260"/>
    </location>
</feature>
<dbReference type="Pfam" id="PF10312">
    <property type="entry name" value="Cactin_mid"/>
    <property type="match status" value="1"/>
</dbReference>
<evidence type="ECO:0000256" key="3">
    <source>
        <dbReference type="SAM" id="MobiDB-lite"/>
    </source>
</evidence>
<dbReference type="InterPro" id="IPR018816">
    <property type="entry name" value="Cactin_central"/>
</dbReference>
<feature type="domain" description="Splicing factor Cactin C-terminal" evidence="4">
    <location>
        <begin position="399"/>
        <end position="536"/>
    </location>
</feature>
<name>A0A6A6HGS5_VIRVR</name>
<evidence type="ECO:0000256" key="2">
    <source>
        <dbReference type="ARBA" id="ARBA00034534"/>
    </source>
</evidence>
<keyword evidence="7" id="KW-1185">Reference proteome</keyword>
<dbReference type="SMART" id="SM01050">
    <property type="entry name" value="CactinC_cactus"/>
    <property type="match status" value="1"/>
</dbReference>
<proteinExistence type="inferred from homology"/>
<comment type="similarity">
    <text evidence="1">Belongs to the CACTIN family.</text>
</comment>